<reference evidence="2 3" key="1">
    <citation type="submission" date="2020-08" db="EMBL/GenBank/DDBJ databases">
        <title>Genomic Encyclopedia of Type Strains, Phase IV (KMG-IV): sequencing the most valuable type-strain genomes for metagenomic binning, comparative biology and taxonomic classification.</title>
        <authorList>
            <person name="Goeker M."/>
        </authorList>
    </citation>
    <scope>NUCLEOTIDE SEQUENCE [LARGE SCALE GENOMIC DNA]</scope>
    <source>
        <strain evidence="2 3">DSM 29348</strain>
    </source>
</reference>
<dbReference type="EMBL" id="JACIEB010000001">
    <property type="protein sequence ID" value="MBB3980927.1"/>
    <property type="molecule type" value="Genomic_DNA"/>
</dbReference>
<dbReference type="AlphaFoldDB" id="A0A7W6GMX4"/>
<keyword evidence="1" id="KW-0472">Membrane</keyword>
<keyword evidence="3" id="KW-1185">Reference proteome</keyword>
<evidence type="ECO:0000313" key="3">
    <source>
        <dbReference type="Proteomes" id="UP000552757"/>
    </source>
</evidence>
<keyword evidence="1" id="KW-0812">Transmembrane</keyword>
<comment type="caution">
    <text evidence="2">The sequence shown here is derived from an EMBL/GenBank/DDBJ whole genome shotgun (WGS) entry which is preliminary data.</text>
</comment>
<organism evidence="2 3">
    <name type="scientific">Sphingobium fontiphilum</name>
    <dbReference type="NCBI Taxonomy" id="944425"/>
    <lineage>
        <taxon>Bacteria</taxon>
        <taxon>Pseudomonadati</taxon>
        <taxon>Pseudomonadota</taxon>
        <taxon>Alphaproteobacteria</taxon>
        <taxon>Sphingomonadales</taxon>
        <taxon>Sphingomonadaceae</taxon>
        <taxon>Sphingobium</taxon>
    </lineage>
</organism>
<protein>
    <recommendedName>
        <fullName evidence="4">DUF2393 domain-containing protein</fullName>
    </recommendedName>
</protein>
<feature type="transmembrane region" description="Helical" evidence="1">
    <location>
        <begin position="7"/>
        <end position="28"/>
    </location>
</feature>
<dbReference type="Proteomes" id="UP000552757">
    <property type="component" value="Unassembled WGS sequence"/>
</dbReference>
<name>A0A7W6GMX4_9SPHN</name>
<keyword evidence="1" id="KW-1133">Transmembrane helix</keyword>
<feature type="transmembrane region" description="Helical" evidence="1">
    <location>
        <begin position="64"/>
        <end position="86"/>
    </location>
</feature>
<feature type="transmembrane region" description="Helical" evidence="1">
    <location>
        <begin position="116"/>
        <end position="133"/>
    </location>
</feature>
<dbReference type="RefSeq" id="WP_183953901.1">
    <property type="nucleotide sequence ID" value="NZ_JACIEB010000001.1"/>
</dbReference>
<evidence type="ECO:0008006" key="4">
    <source>
        <dbReference type="Google" id="ProtNLM"/>
    </source>
</evidence>
<proteinExistence type="predicted"/>
<gene>
    <name evidence="2" type="ORF">GGR44_000558</name>
</gene>
<evidence type="ECO:0000313" key="2">
    <source>
        <dbReference type="EMBL" id="MBB3980927.1"/>
    </source>
</evidence>
<sequence>MTNKNVALAGGGLVALGLFLPIATLPVVGTMNLMGGGTNWFALSVMALAIIVLVLAFRSNERDVIFPGAAIAVMLAYRFGMLQWHIAEMRSRLDELKDNPFAGIAETAMGGVQLQWGWLVLAAGAAATIYAGIQARKAEEIGILERPDSSATKIAAVSTALMIVVPAYELAQLVSEKSAEVAGVDSMNPTNPAATSVDAQAVQASREQADYIAKSLKVYDLSARYFDSMLDGRIPGVEFKIKNNGNRTLNKVTVRVVFQDKDGNPIAEEEYYPVLVTSSSFGNDNTPLRPNYIWQQESGQFYSAKKVPNEWEPGRATATITEIEFADTGLQ</sequence>
<accession>A0A7W6GMX4</accession>
<feature type="transmembrane region" description="Helical" evidence="1">
    <location>
        <begin position="40"/>
        <end position="57"/>
    </location>
</feature>
<evidence type="ECO:0000256" key="1">
    <source>
        <dbReference type="SAM" id="Phobius"/>
    </source>
</evidence>